<dbReference type="SUPFAM" id="SSF49879">
    <property type="entry name" value="SMAD/FHA domain"/>
    <property type="match status" value="1"/>
</dbReference>
<protein>
    <submittedName>
        <fullName evidence="4">FHA domain-containing protein</fullName>
    </submittedName>
</protein>
<feature type="domain" description="FHA" evidence="3">
    <location>
        <begin position="423"/>
        <end position="480"/>
    </location>
</feature>
<sequence>MTDRAHHEYQGGPWTAVAGGELLALVEPDAPWRLVDGLWQVARGDGDVLGALGVVAADGFAVLPAFALVRTEADGSVHAVLRGPVRLRLHGADGAQEVAARDGAVWTEHRALGVQGLEVLVDDAPEAPWWPLVAGVVRAGAVRNGATEVASVRPDTATHEQPVVPAPDAPSVAPEPVAVAAEPEPVAEREPVPDPEPVVVAESVVVPEPVVMPEPEPAVVAEQAVAPEVLVEPEPPVVVSEPLPESHDVDVVPEPEPWYVADVEPLTVAPHAGSADHGMAGWPVAPALAEVAHFDEVAPVATSTHVEAGTALDDPAPAADAEVGHDIPWWPLTTSAGVEAPAVPAAPAVLAPVVTAEPDVLEVESDDHDGMTILSSDLARLRDRLPAWSQDAVPGPFPTPEAEPLPARMVLSTGLVVVLDRAVLLGRAPQVSRVTNRELPRLVTVPSPNQDISRTHAEVRVEGEHVVVTDLDSTNGVHVSRPGEGVRRLHPGEPSVVGTDEVVDLGDGVTFTVERSAP</sequence>
<organism evidence="4 5">
    <name type="scientific">Cellulomonas xiejunii</name>
    <dbReference type="NCBI Taxonomy" id="2968083"/>
    <lineage>
        <taxon>Bacteria</taxon>
        <taxon>Bacillati</taxon>
        <taxon>Actinomycetota</taxon>
        <taxon>Actinomycetes</taxon>
        <taxon>Micrococcales</taxon>
        <taxon>Cellulomonadaceae</taxon>
        <taxon>Cellulomonas</taxon>
    </lineage>
</organism>
<evidence type="ECO:0000313" key="5">
    <source>
        <dbReference type="Proteomes" id="UP001316384"/>
    </source>
</evidence>
<dbReference type="EMBL" id="CP101987">
    <property type="protein sequence ID" value="UUI70374.1"/>
    <property type="molecule type" value="Genomic_DNA"/>
</dbReference>
<evidence type="ECO:0000256" key="1">
    <source>
        <dbReference type="ARBA" id="ARBA00022553"/>
    </source>
</evidence>
<keyword evidence="5" id="KW-1185">Reference proteome</keyword>
<dbReference type="InterPro" id="IPR000253">
    <property type="entry name" value="FHA_dom"/>
</dbReference>
<evidence type="ECO:0000259" key="3">
    <source>
        <dbReference type="PROSITE" id="PS50006"/>
    </source>
</evidence>
<keyword evidence="1" id="KW-0597">Phosphoprotein</keyword>
<dbReference type="Gene3D" id="2.60.200.20">
    <property type="match status" value="1"/>
</dbReference>
<dbReference type="Proteomes" id="UP001316384">
    <property type="component" value="Chromosome"/>
</dbReference>
<reference evidence="4 5" key="1">
    <citation type="submission" date="2022-07" db="EMBL/GenBank/DDBJ databases">
        <title>Novel species in genus cellulomonas.</title>
        <authorList>
            <person name="Ye L."/>
        </authorList>
    </citation>
    <scope>NUCLEOTIDE SEQUENCE [LARGE SCALE GENOMIC DNA]</scope>
    <source>
        <strain evidence="5">zg-B89</strain>
    </source>
</reference>
<dbReference type="CDD" id="cd00060">
    <property type="entry name" value="FHA"/>
    <property type="match status" value="1"/>
</dbReference>
<evidence type="ECO:0000256" key="2">
    <source>
        <dbReference type="SAM" id="MobiDB-lite"/>
    </source>
</evidence>
<proteinExistence type="predicted"/>
<name>A0ABY5KKU5_9CELL</name>
<dbReference type="PROSITE" id="PS50006">
    <property type="entry name" value="FHA_DOMAIN"/>
    <property type="match status" value="1"/>
</dbReference>
<dbReference type="RefSeq" id="WP_227575683.1">
    <property type="nucleotide sequence ID" value="NZ_CP101987.1"/>
</dbReference>
<evidence type="ECO:0000313" key="4">
    <source>
        <dbReference type="EMBL" id="UUI70374.1"/>
    </source>
</evidence>
<accession>A0ABY5KKU5</accession>
<gene>
    <name evidence="4" type="ORF">NP048_11185</name>
</gene>
<feature type="region of interest" description="Disordered" evidence="2">
    <location>
        <begin position="153"/>
        <end position="173"/>
    </location>
</feature>
<dbReference type="Pfam" id="PF00498">
    <property type="entry name" value="FHA"/>
    <property type="match status" value="1"/>
</dbReference>
<dbReference type="InterPro" id="IPR008984">
    <property type="entry name" value="SMAD_FHA_dom_sf"/>
</dbReference>